<dbReference type="STRING" id="5722.A2DV32"/>
<dbReference type="SMART" id="SM00220">
    <property type="entry name" value="S_TKc"/>
    <property type="match status" value="1"/>
</dbReference>
<feature type="compositionally biased region" description="Basic and acidic residues" evidence="2">
    <location>
        <begin position="481"/>
        <end position="493"/>
    </location>
</feature>
<dbReference type="RefSeq" id="XP_001327982.1">
    <property type="nucleotide sequence ID" value="XM_001327947.1"/>
</dbReference>
<reference evidence="4" key="1">
    <citation type="submission" date="2006-10" db="EMBL/GenBank/DDBJ databases">
        <authorList>
            <person name="Amadeo P."/>
            <person name="Zhao Q."/>
            <person name="Wortman J."/>
            <person name="Fraser-Liggett C."/>
            <person name="Carlton J."/>
        </authorList>
    </citation>
    <scope>NUCLEOTIDE SEQUENCE</scope>
    <source>
        <strain evidence="4">G3</strain>
    </source>
</reference>
<feature type="compositionally biased region" description="Polar residues" evidence="2">
    <location>
        <begin position="382"/>
        <end position="419"/>
    </location>
</feature>
<keyword evidence="5" id="KW-1185">Reference proteome</keyword>
<keyword evidence="4" id="KW-0418">Kinase</keyword>
<dbReference type="GO" id="GO:0005737">
    <property type="term" value="C:cytoplasm"/>
    <property type="evidence" value="ECO:0000318"/>
    <property type="project" value="GO_Central"/>
</dbReference>
<dbReference type="InterPro" id="IPR011009">
    <property type="entry name" value="Kinase-like_dom_sf"/>
</dbReference>
<feature type="compositionally biased region" description="Polar residues" evidence="2">
    <location>
        <begin position="445"/>
        <end position="460"/>
    </location>
</feature>
<evidence type="ECO:0000259" key="3">
    <source>
        <dbReference type="PROSITE" id="PS50011"/>
    </source>
</evidence>
<dbReference type="GO" id="GO:0004674">
    <property type="term" value="F:protein serine/threonine kinase activity"/>
    <property type="evidence" value="ECO:0000318"/>
    <property type="project" value="GO_Central"/>
</dbReference>
<dbReference type="InterPro" id="IPR017441">
    <property type="entry name" value="Protein_kinase_ATP_BS"/>
</dbReference>
<dbReference type="eggNOG" id="KOG1164">
    <property type="taxonomic scope" value="Eukaryota"/>
</dbReference>
<dbReference type="Proteomes" id="UP000001542">
    <property type="component" value="Unassembled WGS sequence"/>
</dbReference>
<keyword evidence="4" id="KW-0808">Transferase</keyword>
<keyword evidence="1" id="KW-0067">ATP-binding</keyword>
<reference evidence="4" key="2">
    <citation type="journal article" date="2007" name="Science">
        <title>Draft genome sequence of the sexually transmitted pathogen Trichomonas vaginalis.</title>
        <authorList>
            <person name="Carlton J.M."/>
            <person name="Hirt R.P."/>
            <person name="Silva J.C."/>
            <person name="Delcher A.L."/>
            <person name="Schatz M."/>
            <person name="Zhao Q."/>
            <person name="Wortman J.R."/>
            <person name="Bidwell S.L."/>
            <person name="Alsmark U.C.M."/>
            <person name="Besteiro S."/>
            <person name="Sicheritz-Ponten T."/>
            <person name="Noel C.J."/>
            <person name="Dacks J.B."/>
            <person name="Foster P.G."/>
            <person name="Simillion C."/>
            <person name="Van de Peer Y."/>
            <person name="Miranda-Saavedra D."/>
            <person name="Barton G.J."/>
            <person name="Westrop G.D."/>
            <person name="Mueller S."/>
            <person name="Dessi D."/>
            <person name="Fiori P.L."/>
            <person name="Ren Q."/>
            <person name="Paulsen I."/>
            <person name="Zhang H."/>
            <person name="Bastida-Corcuera F.D."/>
            <person name="Simoes-Barbosa A."/>
            <person name="Brown M.T."/>
            <person name="Hayes R.D."/>
            <person name="Mukherjee M."/>
            <person name="Okumura C.Y."/>
            <person name="Schneider R."/>
            <person name="Smith A.J."/>
            <person name="Vanacova S."/>
            <person name="Villalvazo M."/>
            <person name="Haas B.J."/>
            <person name="Pertea M."/>
            <person name="Feldblyum T.V."/>
            <person name="Utterback T.R."/>
            <person name="Shu C.L."/>
            <person name="Osoegawa K."/>
            <person name="de Jong P.J."/>
            <person name="Hrdy I."/>
            <person name="Horvathova L."/>
            <person name="Zubacova Z."/>
            <person name="Dolezal P."/>
            <person name="Malik S.B."/>
            <person name="Logsdon J.M. Jr."/>
            <person name="Henze K."/>
            <person name="Gupta A."/>
            <person name="Wang C.C."/>
            <person name="Dunne R.L."/>
            <person name="Upcroft J.A."/>
            <person name="Upcroft P."/>
            <person name="White O."/>
            <person name="Salzberg S.L."/>
            <person name="Tang P."/>
            <person name="Chiu C.-H."/>
            <person name="Lee Y.-S."/>
            <person name="Embley T.M."/>
            <person name="Coombs G.H."/>
            <person name="Mottram J.C."/>
            <person name="Tachezy J."/>
            <person name="Fraser-Liggett C.M."/>
            <person name="Johnson P.J."/>
        </authorList>
    </citation>
    <scope>NUCLEOTIDE SEQUENCE [LARGE SCALE GENOMIC DNA]</scope>
    <source>
        <strain evidence="4">G3</strain>
    </source>
</reference>
<dbReference type="SMR" id="A2DV32"/>
<dbReference type="KEGG" id="tva:4773766"/>
<dbReference type="InterPro" id="IPR050235">
    <property type="entry name" value="CK1_Ser-Thr_kinase"/>
</dbReference>
<dbReference type="OMA" id="NEDERMD"/>
<dbReference type="VEuPathDB" id="TrichDB:TVAG_188100"/>
<evidence type="ECO:0000256" key="1">
    <source>
        <dbReference type="PROSITE-ProRule" id="PRU10141"/>
    </source>
</evidence>
<dbReference type="Pfam" id="PF00069">
    <property type="entry name" value="Pkinase"/>
    <property type="match status" value="1"/>
</dbReference>
<dbReference type="InParanoid" id="A2DV32"/>
<protein>
    <submittedName>
        <fullName evidence="4">CK1 family protein kinase</fullName>
    </submittedName>
</protein>
<accession>A2DV32</accession>
<feature type="compositionally biased region" description="Low complexity" evidence="2">
    <location>
        <begin position="346"/>
        <end position="367"/>
    </location>
</feature>
<feature type="domain" description="Protein kinase" evidence="3">
    <location>
        <begin position="8"/>
        <end position="284"/>
    </location>
</feature>
<dbReference type="PROSITE" id="PS50011">
    <property type="entry name" value="PROTEIN_KINASE_DOM"/>
    <property type="match status" value="1"/>
</dbReference>
<dbReference type="AlphaFoldDB" id="A2DV32"/>
<evidence type="ECO:0000313" key="4">
    <source>
        <dbReference type="EMBL" id="EAY15759.1"/>
    </source>
</evidence>
<dbReference type="EMBL" id="DS113251">
    <property type="protein sequence ID" value="EAY15759.1"/>
    <property type="molecule type" value="Genomic_DNA"/>
</dbReference>
<dbReference type="InterPro" id="IPR000719">
    <property type="entry name" value="Prot_kinase_dom"/>
</dbReference>
<sequence length="524" mass="59397">MRKIYGNYITQKRLGSGSFGEVWEAVSHSTGQKVALKLEPRNSSVPQLFFEAKLYSMFQASKSTNNSVEPCNNIPVVYATGQTETTNYMAMELLGKSLEDLVSSVPRFSQKTILMLAGQMISCVEFVHKHNFIHRDIKPDNFAMGVSENSNKIYIIDFGLSKKYIDQNNRHIRNCTGKSLTGTARYASINALEGKEQSRRDDMESLLYVWVYLLHGRLPWMSLPTTGRKKYGAILMKKRSTKPEELCLGLNSFFVNYLIAVRSLKFEEEPNYAMYRKMIYDAMIADQIPFDYRYDWVKTRIVRPQRENQSQLSNVKKENVQTQLSLMVSPPSKDILRTDKYKAPVSSRDVIKDSSSSTSKDILQSSTLDESSQDKKPIKAVESNQKPYTPPRTINTTETRMRSKTTINTARTTAKNSSAVKKESSATRTVKKETHPATTKTTKTVNRQLNSSTTKPATTSSHKDSEPASSRRTSPLRSSRRQNDGIRPAKERTALFTATASKPPVSYRTGMLPKWMMAPLTSRR</sequence>
<organism evidence="4 5">
    <name type="scientific">Trichomonas vaginalis (strain ATCC PRA-98 / G3)</name>
    <dbReference type="NCBI Taxonomy" id="412133"/>
    <lineage>
        <taxon>Eukaryota</taxon>
        <taxon>Metamonada</taxon>
        <taxon>Parabasalia</taxon>
        <taxon>Trichomonadida</taxon>
        <taxon>Trichomonadidae</taxon>
        <taxon>Trichomonas</taxon>
    </lineage>
</organism>
<dbReference type="GO" id="GO:0006897">
    <property type="term" value="P:endocytosis"/>
    <property type="evidence" value="ECO:0000318"/>
    <property type="project" value="GO_Central"/>
</dbReference>
<dbReference type="Gene3D" id="1.10.510.10">
    <property type="entry name" value="Transferase(Phosphotransferase) domain 1"/>
    <property type="match status" value="1"/>
</dbReference>
<dbReference type="GO" id="GO:0007165">
    <property type="term" value="P:signal transduction"/>
    <property type="evidence" value="ECO:0000318"/>
    <property type="project" value="GO_Central"/>
</dbReference>
<dbReference type="GO" id="GO:0005634">
    <property type="term" value="C:nucleus"/>
    <property type="evidence" value="ECO:0000318"/>
    <property type="project" value="GO_Central"/>
</dbReference>
<dbReference type="PROSITE" id="PS00107">
    <property type="entry name" value="PROTEIN_KINASE_ATP"/>
    <property type="match status" value="1"/>
</dbReference>
<feature type="compositionally biased region" description="Basic and acidic residues" evidence="2">
    <location>
        <begin position="420"/>
        <end position="435"/>
    </location>
</feature>
<keyword evidence="1" id="KW-0547">Nucleotide-binding</keyword>
<dbReference type="VEuPathDB" id="TrichDB:TVAGG3_0940820"/>
<feature type="binding site" evidence="1">
    <location>
        <position position="37"/>
    </location>
    <ligand>
        <name>ATP</name>
        <dbReference type="ChEBI" id="CHEBI:30616"/>
    </ligand>
</feature>
<gene>
    <name evidence="4" type="ORF">TVAG_188100</name>
</gene>
<dbReference type="PANTHER" id="PTHR11909">
    <property type="entry name" value="CASEIN KINASE-RELATED"/>
    <property type="match status" value="1"/>
</dbReference>
<dbReference type="OrthoDB" id="5800476at2759"/>
<dbReference type="GO" id="GO:0005524">
    <property type="term" value="F:ATP binding"/>
    <property type="evidence" value="ECO:0007669"/>
    <property type="project" value="UniProtKB-UniRule"/>
</dbReference>
<evidence type="ECO:0000256" key="2">
    <source>
        <dbReference type="SAM" id="MobiDB-lite"/>
    </source>
</evidence>
<name>A2DV32_TRIV3</name>
<dbReference type="CDD" id="cd14016">
    <property type="entry name" value="STKc_CK1"/>
    <property type="match status" value="1"/>
</dbReference>
<evidence type="ECO:0000313" key="5">
    <source>
        <dbReference type="Proteomes" id="UP000001542"/>
    </source>
</evidence>
<proteinExistence type="predicted"/>
<feature type="region of interest" description="Disordered" evidence="2">
    <location>
        <begin position="346"/>
        <end position="524"/>
    </location>
</feature>
<dbReference type="SUPFAM" id="SSF56112">
    <property type="entry name" value="Protein kinase-like (PK-like)"/>
    <property type="match status" value="1"/>
</dbReference>